<dbReference type="OrthoDB" id="307208at2"/>
<dbReference type="STRING" id="573058.SAMN00017477_2023"/>
<protein>
    <submittedName>
        <fullName evidence="2">Flavodoxin domain-containing protein</fullName>
    </submittedName>
</protein>
<organism evidence="2 3">
    <name type="scientific">Peptoniphilus asaccharolyticus DSM 20463</name>
    <dbReference type="NCBI Taxonomy" id="573058"/>
    <lineage>
        <taxon>Bacteria</taxon>
        <taxon>Bacillati</taxon>
        <taxon>Bacillota</taxon>
        <taxon>Tissierellia</taxon>
        <taxon>Tissierellales</taxon>
        <taxon>Peptoniphilaceae</taxon>
        <taxon>Peptoniphilus</taxon>
    </lineage>
</organism>
<evidence type="ECO:0000313" key="2">
    <source>
        <dbReference type="EMBL" id="SMB93115.1"/>
    </source>
</evidence>
<dbReference type="GO" id="GO:0016651">
    <property type="term" value="F:oxidoreductase activity, acting on NAD(P)H"/>
    <property type="evidence" value="ECO:0007669"/>
    <property type="project" value="UniProtKB-ARBA"/>
</dbReference>
<dbReference type="RefSeq" id="WP_084231533.1">
    <property type="nucleotide sequence ID" value="NZ_FWWR01000017.1"/>
</dbReference>
<evidence type="ECO:0000259" key="1">
    <source>
        <dbReference type="Pfam" id="PF12641"/>
    </source>
</evidence>
<dbReference type="Pfam" id="PF12641">
    <property type="entry name" value="Flavodoxin_3"/>
    <property type="match status" value="1"/>
</dbReference>
<keyword evidence="3" id="KW-1185">Reference proteome</keyword>
<dbReference type="GO" id="GO:0009055">
    <property type="term" value="F:electron transfer activity"/>
    <property type="evidence" value="ECO:0007669"/>
    <property type="project" value="InterPro"/>
</dbReference>
<dbReference type="GO" id="GO:0006783">
    <property type="term" value="P:heme biosynthetic process"/>
    <property type="evidence" value="ECO:0007669"/>
    <property type="project" value="TreeGrafter"/>
</dbReference>
<dbReference type="InterPro" id="IPR001226">
    <property type="entry name" value="Flavodoxin_CS"/>
</dbReference>
<dbReference type="GO" id="GO:0070819">
    <property type="term" value="F:menaquinone-dependent protoporphyrinogen oxidase activity"/>
    <property type="evidence" value="ECO:0007669"/>
    <property type="project" value="TreeGrafter"/>
</dbReference>
<dbReference type="PANTHER" id="PTHR38030">
    <property type="entry name" value="PROTOPORPHYRINOGEN IX DEHYDROGENASE [MENAQUINONE]"/>
    <property type="match status" value="1"/>
</dbReference>
<dbReference type="Proteomes" id="UP000192368">
    <property type="component" value="Unassembled WGS sequence"/>
</dbReference>
<feature type="domain" description="Flavodoxin-like" evidence="1">
    <location>
        <begin position="5"/>
        <end position="162"/>
    </location>
</feature>
<dbReference type="InterPro" id="IPR029039">
    <property type="entry name" value="Flavoprotein-like_sf"/>
</dbReference>
<dbReference type="SUPFAM" id="SSF52218">
    <property type="entry name" value="Flavoproteins"/>
    <property type="match status" value="1"/>
</dbReference>
<dbReference type="GO" id="GO:0010181">
    <property type="term" value="F:FMN binding"/>
    <property type="evidence" value="ECO:0007669"/>
    <property type="project" value="InterPro"/>
</dbReference>
<dbReference type="PROSITE" id="PS00201">
    <property type="entry name" value="FLAVODOXIN"/>
    <property type="match status" value="1"/>
</dbReference>
<name>A0A1W1VIA3_PEPAS</name>
<gene>
    <name evidence="2" type="ORF">SAMN00017477_2023</name>
</gene>
<dbReference type="EMBL" id="FWWR01000017">
    <property type="protein sequence ID" value="SMB93115.1"/>
    <property type="molecule type" value="Genomic_DNA"/>
</dbReference>
<dbReference type="PANTHER" id="PTHR38030:SF2">
    <property type="entry name" value="PROTOPORPHYRINOGEN IX DEHYDROGENASE [QUINONE]"/>
    <property type="match status" value="1"/>
</dbReference>
<evidence type="ECO:0000313" key="3">
    <source>
        <dbReference type="Proteomes" id="UP000192368"/>
    </source>
</evidence>
<proteinExistence type="predicted"/>
<dbReference type="InterPro" id="IPR008254">
    <property type="entry name" value="Flavodoxin/NO_synth"/>
</dbReference>
<dbReference type="AlphaFoldDB" id="A0A1W1VIA3"/>
<dbReference type="InterPro" id="IPR052200">
    <property type="entry name" value="Protoporphyrinogen_IX_DH"/>
</dbReference>
<reference evidence="3" key="1">
    <citation type="submission" date="2017-04" db="EMBL/GenBank/DDBJ databases">
        <authorList>
            <person name="Varghese N."/>
            <person name="Submissions S."/>
        </authorList>
    </citation>
    <scope>NUCLEOTIDE SEQUENCE [LARGE SCALE GENOMIC DNA]</scope>
    <source>
        <strain evidence="3">DSM 20463</strain>
    </source>
</reference>
<sequence length="170" mass="19263">MRGIVIYSSKTGNTKRAAEYIYESLKEVAEMELASVEEKKNPEDYDFALLGGWIDKALPDGKIRKVIENTKQDNIGIFTILGAMPDSEHGLKVKENLEEMLSNRNSLGEFRLPGLVDPALIEKMKSFPAKIIPAKIREKMIDSGIKSRIATEEELKEVAEFFKENIKNMR</sequence>
<dbReference type="Gene3D" id="3.40.50.360">
    <property type="match status" value="1"/>
</dbReference>
<accession>A0A1W1VIA3</accession>